<dbReference type="Gene3D" id="1.10.10.10">
    <property type="entry name" value="Winged helix-like DNA-binding domain superfamily/Winged helix DNA-binding domain"/>
    <property type="match status" value="2"/>
</dbReference>
<dbReference type="Gene3D" id="1.10.601.10">
    <property type="entry name" value="RNA Polymerase Primary Sigma Factor"/>
    <property type="match status" value="2"/>
</dbReference>
<dbReference type="InterPro" id="IPR007630">
    <property type="entry name" value="RNA_pol_sigma70_r4"/>
</dbReference>
<dbReference type="Pfam" id="PF04539">
    <property type="entry name" value="Sigma70_r3"/>
    <property type="match status" value="1"/>
</dbReference>
<evidence type="ECO:0000313" key="11">
    <source>
        <dbReference type="Proteomes" id="UP000471364"/>
    </source>
</evidence>
<accession>A0A6N3K912</accession>
<dbReference type="SUPFAM" id="SSF88946">
    <property type="entry name" value="Sigma2 domain of RNA polymerase sigma factors"/>
    <property type="match status" value="1"/>
</dbReference>
<evidence type="ECO:0000256" key="2">
    <source>
        <dbReference type="ARBA" id="ARBA00023082"/>
    </source>
</evidence>
<gene>
    <name evidence="8" type="ORF">DVH21_25170</name>
    <name evidence="9" type="ORF">F6X54_28850</name>
</gene>
<feature type="domain" description="RNA polymerase sigma-70" evidence="7">
    <location>
        <begin position="274"/>
        <end position="300"/>
    </location>
</feature>
<reference evidence="9 11" key="3">
    <citation type="submission" date="2019-09" db="EMBL/GenBank/DDBJ databases">
        <title>High taxonomic diversity of Micromonospora strains isolated from Medicago sativa nodules in different geographical locations.</title>
        <authorList>
            <person name="Martinez-Hidalgo P."/>
            <person name="Flores-Felix J.D."/>
            <person name="Velazquez E."/>
            <person name="Brau L."/>
            <person name="Trujillo M.E."/>
            <person name="Martinez-Molina E."/>
        </authorList>
    </citation>
    <scope>NUCLEOTIDE SEQUENCE [LARGE SCALE GENOMIC DNA]</scope>
    <source>
        <strain evidence="9 11">ALFB5</strain>
    </source>
</reference>
<comment type="similarity">
    <text evidence="5">Belongs to the sigma-70 factor family.</text>
</comment>
<keyword evidence="11" id="KW-1185">Reference proteome</keyword>
<dbReference type="EMBL" id="CP031263">
    <property type="protein sequence ID" value="AXH92954.1"/>
    <property type="molecule type" value="Genomic_DNA"/>
</dbReference>
<evidence type="ECO:0000259" key="6">
    <source>
        <dbReference type="PROSITE" id="PS00715"/>
    </source>
</evidence>
<evidence type="ECO:0000256" key="5">
    <source>
        <dbReference type="RuleBase" id="RU362124"/>
    </source>
</evidence>
<dbReference type="GO" id="GO:0016987">
    <property type="term" value="F:sigma factor activity"/>
    <property type="evidence" value="ECO:0007669"/>
    <property type="project" value="UniProtKB-KW"/>
</dbReference>
<dbReference type="Proteomes" id="UP000253958">
    <property type="component" value="Chromosome"/>
</dbReference>
<dbReference type="InterPro" id="IPR050239">
    <property type="entry name" value="Sigma-70_RNA_pol_init_factors"/>
</dbReference>
<dbReference type="InterPro" id="IPR007624">
    <property type="entry name" value="RNA_pol_sigma70_r3"/>
</dbReference>
<sequence>MLATTPAAAGHTTDAVAAYLRTIGRTPLLNAEQETRLGARIEAGALAQRRLDDDGDRVGAAEQDRLRRLVADGRRARHHMIEANLRLVVSVAKRYALAGRLPLLDLIQEGTIGLMRAVEKFDHRRGLKFSTYATWWIKQAIGRALTDQSRTIRLPAHLVEVLNRVNRTRRTLAGELDREPTPAEVAARVEVPAEKVELLLRHDREPVSLHTPVAGAAGTTELGDLLPDEAPGPAGVVVSSWRRRYLDEVLGTLSEREAAVICQRYGLDDDRPSTLDEIGTRIGLTRERVRQIESQALRKLRHPTRARVLADLHA</sequence>
<evidence type="ECO:0000313" key="8">
    <source>
        <dbReference type="EMBL" id="AXH92954.1"/>
    </source>
</evidence>
<dbReference type="EMBL" id="WAAR01000192">
    <property type="protein sequence ID" value="KAB1103687.1"/>
    <property type="molecule type" value="Genomic_DNA"/>
</dbReference>
<dbReference type="InterPro" id="IPR013324">
    <property type="entry name" value="RNA_pol_sigma_r3/r4-like"/>
</dbReference>
<keyword evidence="2 5" id="KW-0731">Sigma factor</keyword>
<evidence type="ECO:0000256" key="3">
    <source>
        <dbReference type="ARBA" id="ARBA00023125"/>
    </source>
</evidence>
<dbReference type="InterPro" id="IPR014284">
    <property type="entry name" value="RNA_pol_sigma-70_dom"/>
</dbReference>
<dbReference type="Proteomes" id="UP000471364">
    <property type="component" value="Unassembled WGS sequence"/>
</dbReference>
<keyword evidence="1 5" id="KW-0805">Transcription regulation</keyword>
<evidence type="ECO:0000259" key="7">
    <source>
        <dbReference type="PROSITE" id="PS00716"/>
    </source>
</evidence>
<dbReference type="Pfam" id="PF00140">
    <property type="entry name" value="Sigma70_r1_2"/>
    <property type="match status" value="1"/>
</dbReference>
<dbReference type="PANTHER" id="PTHR30603">
    <property type="entry name" value="RNA POLYMERASE SIGMA FACTOR RPO"/>
    <property type="match status" value="1"/>
</dbReference>
<feature type="domain" description="RNA polymerase sigma-70" evidence="6">
    <location>
        <begin position="105"/>
        <end position="118"/>
    </location>
</feature>
<keyword evidence="4 5" id="KW-0804">Transcription</keyword>
<dbReference type="PROSITE" id="PS00715">
    <property type="entry name" value="SIGMA70_1"/>
    <property type="match status" value="1"/>
</dbReference>
<dbReference type="PANTHER" id="PTHR30603:SF59">
    <property type="entry name" value="RNA POLYMERASE PRINCIPAL SIGMA FACTOR HRDA"/>
    <property type="match status" value="1"/>
</dbReference>
<dbReference type="InterPro" id="IPR007627">
    <property type="entry name" value="RNA_pol_sigma70_r2"/>
</dbReference>
<evidence type="ECO:0000313" key="9">
    <source>
        <dbReference type="EMBL" id="KAB1103687.1"/>
    </source>
</evidence>
<dbReference type="InterPro" id="IPR000943">
    <property type="entry name" value="RNA_pol_sigma70"/>
</dbReference>
<dbReference type="GO" id="GO:0003677">
    <property type="term" value="F:DNA binding"/>
    <property type="evidence" value="ECO:0007669"/>
    <property type="project" value="UniProtKB-KW"/>
</dbReference>
<evidence type="ECO:0000256" key="1">
    <source>
        <dbReference type="ARBA" id="ARBA00023015"/>
    </source>
</evidence>
<proteinExistence type="inferred from homology"/>
<reference evidence="8 10" key="1">
    <citation type="submission" date="2018-07" db="EMBL/GenBank/DDBJ databases">
        <authorList>
            <person name="Ye Y."/>
        </authorList>
    </citation>
    <scope>NUCLEOTIDE SEQUENCE [LARGE SCALE GENOMIC DNA]</scope>
    <source>
        <strain evidence="8">110B</strain>
        <strain evidence="10">H14(2018)</strain>
    </source>
</reference>
<protein>
    <recommendedName>
        <fullName evidence="5">RNA polymerase sigma factor</fullName>
    </recommendedName>
</protein>
<dbReference type="InterPro" id="IPR013325">
    <property type="entry name" value="RNA_pol_sigma_r2"/>
</dbReference>
<evidence type="ECO:0000256" key="4">
    <source>
        <dbReference type="ARBA" id="ARBA00023163"/>
    </source>
</evidence>
<keyword evidence="3 5" id="KW-0238">DNA-binding</keyword>
<evidence type="ECO:0000313" key="10">
    <source>
        <dbReference type="Proteomes" id="UP000253958"/>
    </source>
</evidence>
<dbReference type="InterPro" id="IPR036388">
    <property type="entry name" value="WH-like_DNA-bd_sf"/>
</dbReference>
<dbReference type="SUPFAM" id="SSF88659">
    <property type="entry name" value="Sigma3 and sigma4 domains of RNA polymerase sigma factors"/>
    <property type="match status" value="2"/>
</dbReference>
<dbReference type="NCBIfam" id="TIGR02937">
    <property type="entry name" value="sigma70-ECF"/>
    <property type="match status" value="1"/>
</dbReference>
<dbReference type="Pfam" id="PF04545">
    <property type="entry name" value="Sigma70_r4"/>
    <property type="match status" value="1"/>
</dbReference>
<dbReference type="InterPro" id="IPR009042">
    <property type="entry name" value="RNA_pol_sigma70_r1_2"/>
</dbReference>
<comment type="function">
    <text evidence="5">Sigma factors are initiation factors that promote the attachment of RNA polymerase to specific initiation sites and are then released.</text>
</comment>
<organism evidence="8 10">
    <name type="scientific">Micromonospora aurantiaca</name>
    <name type="common">nom. illeg.</name>
    <dbReference type="NCBI Taxonomy" id="47850"/>
    <lineage>
        <taxon>Bacteria</taxon>
        <taxon>Bacillati</taxon>
        <taxon>Actinomycetota</taxon>
        <taxon>Actinomycetes</taxon>
        <taxon>Micromonosporales</taxon>
        <taxon>Micromonosporaceae</taxon>
        <taxon>Micromonospora</taxon>
    </lineage>
</organism>
<name>A0A6N3K912_9ACTN</name>
<dbReference type="RefSeq" id="WP_114920545.1">
    <property type="nucleotide sequence ID" value="NZ_CBDRIO010000011.1"/>
</dbReference>
<dbReference type="GO" id="GO:0006352">
    <property type="term" value="P:DNA-templated transcription initiation"/>
    <property type="evidence" value="ECO:0007669"/>
    <property type="project" value="InterPro"/>
</dbReference>
<dbReference type="PRINTS" id="PR00046">
    <property type="entry name" value="SIGMA70FCT"/>
</dbReference>
<dbReference type="PROSITE" id="PS00716">
    <property type="entry name" value="SIGMA70_2"/>
    <property type="match status" value="1"/>
</dbReference>
<dbReference type="AlphaFoldDB" id="A0A6N3K912"/>
<reference evidence="8 10" key="2">
    <citation type="submission" date="2018-08" db="EMBL/GenBank/DDBJ databases">
        <title>Streptomyces kandeliansis sp. nov., an endophytic bacterium isolated from mangrove plant.</title>
        <authorList>
            <person name="Wang R."/>
        </authorList>
    </citation>
    <scope>NUCLEOTIDE SEQUENCE [LARGE SCALE GENOMIC DNA]</scope>
    <source>
        <strain evidence="8">110B</strain>
        <strain evidence="10">H14(2018)</strain>
    </source>
</reference>
<dbReference type="Pfam" id="PF04542">
    <property type="entry name" value="Sigma70_r2"/>
    <property type="match status" value="1"/>
</dbReference>
<dbReference type="CDD" id="cd06171">
    <property type="entry name" value="Sigma70_r4"/>
    <property type="match status" value="1"/>
</dbReference>